<organism evidence="1">
    <name type="scientific">freshwater metagenome</name>
    <dbReference type="NCBI Taxonomy" id="449393"/>
    <lineage>
        <taxon>unclassified sequences</taxon>
        <taxon>metagenomes</taxon>
        <taxon>ecological metagenomes</taxon>
    </lineage>
</organism>
<gene>
    <name evidence="1" type="ORF">UFOPK3268_00314</name>
</gene>
<protein>
    <submittedName>
        <fullName evidence="1">Unannotated protein</fullName>
    </submittedName>
</protein>
<sequence length="428" mass="48243">MHILYVAWGFPPHRGPGTYRALASVNHLVAQGHDVTVLTAGLDYFRFVAGSDESLIQRIDPRVRVVRIPFAPVHREPVINRWPQRRAEFPRLWRDETIERERKIFPENQYASWRPRVEAAAYRLQRERPVDLVIATGNPYVDFVVPMMMSAEFGTPYVLDDRDSWVLNVYTGEPYPGSDVQQEWLDHLLDGCLEMWFVNPPIADWHLSRYPSHRDKIVVVENGWDISFIDPASLGHRVPAAPVFGFLGTINEGLPLQQIIDGWRAARRSGLPSGSQLRLYGGLGHVRGSRSQELLLQSAVRDNVVHMGRWPKARIDEAYREIDVLIFAKEGGRMVTSGKVYEYVATGKPIAGVVEAEHDARRVLAQYPRVHLGTGSSAETWRDVLLAGARDAADTTPGVVERAIEAGGAFRRDRILGPALDRVIARVT</sequence>
<dbReference type="Gene3D" id="3.40.50.2000">
    <property type="entry name" value="Glycogen Phosphorylase B"/>
    <property type="match status" value="2"/>
</dbReference>
<accession>A0A6J7BNY6</accession>
<evidence type="ECO:0000313" key="1">
    <source>
        <dbReference type="EMBL" id="CAB4846835.1"/>
    </source>
</evidence>
<dbReference type="AlphaFoldDB" id="A0A6J7BNY6"/>
<name>A0A6J7BNY6_9ZZZZ</name>
<dbReference type="EMBL" id="CAFBIZ010000023">
    <property type="protein sequence ID" value="CAB4846835.1"/>
    <property type="molecule type" value="Genomic_DNA"/>
</dbReference>
<proteinExistence type="predicted"/>
<reference evidence="1" key="1">
    <citation type="submission" date="2020-05" db="EMBL/GenBank/DDBJ databases">
        <authorList>
            <person name="Chiriac C."/>
            <person name="Salcher M."/>
            <person name="Ghai R."/>
            <person name="Kavagutti S V."/>
        </authorList>
    </citation>
    <scope>NUCLEOTIDE SEQUENCE</scope>
</reference>
<dbReference type="SUPFAM" id="SSF53756">
    <property type="entry name" value="UDP-Glycosyltransferase/glycogen phosphorylase"/>
    <property type="match status" value="1"/>
</dbReference>